<dbReference type="KEGG" id="sbz:A464_2889"/>
<name>S5MZQ2_SALBN</name>
<reference evidence="1 2" key="1">
    <citation type="submission" date="2013-07" db="EMBL/GenBank/DDBJ databases">
        <title>Genome sequence of Salmonella bongori N268-08 - a rare clinical isolate.</title>
        <authorList>
            <person name="Marti R."/>
            <person name="Hagens S."/>
            <person name="Loessner M.J."/>
            <person name="Klumpp J."/>
        </authorList>
    </citation>
    <scope>NUCLEOTIDE SEQUENCE [LARGE SCALE GENOMIC DNA]</scope>
    <source>
        <strain evidence="1 2">N268-08</strain>
    </source>
</reference>
<dbReference type="AlphaFoldDB" id="S5MZQ2"/>
<protein>
    <submittedName>
        <fullName evidence="1">Uncharacterized protein</fullName>
    </submittedName>
</protein>
<proteinExistence type="predicted"/>
<evidence type="ECO:0000313" key="2">
    <source>
        <dbReference type="Proteomes" id="UP000015042"/>
    </source>
</evidence>
<dbReference type="Proteomes" id="UP000015042">
    <property type="component" value="Chromosome"/>
</dbReference>
<dbReference type="EMBL" id="CP006608">
    <property type="protein sequence ID" value="AGR60074.1"/>
    <property type="molecule type" value="Genomic_DNA"/>
</dbReference>
<dbReference type="PATRIC" id="fig|1197719.3.peg.2882"/>
<accession>S5MZQ2</accession>
<evidence type="ECO:0000313" key="1">
    <source>
        <dbReference type="EMBL" id="AGR60074.1"/>
    </source>
</evidence>
<organism evidence="1 2">
    <name type="scientific">Salmonella bongori N268-08</name>
    <dbReference type="NCBI Taxonomy" id="1197719"/>
    <lineage>
        <taxon>Bacteria</taxon>
        <taxon>Pseudomonadati</taxon>
        <taxon>Pseudomonadota</taxon>
        <taxon>Gammaproteobacteria</taxon>
        <taxon>Enterobacterales</taxon>
        <taxon>Enterobacteriaceae</taxon>
        <taxon>Salmonella</taxon>
    </lineage>
</organism>
<sequence>MKTDYSLGNVFSSWAATAQADNVNFQLYVLKSCYVITYAMPLPK</sequence>
<dbReference type="HOGENOM" id="CLU_3221703_0_0_6"/>
<gene>
    <name evidence="1" type="ORF">A464_2889</name>
</gene>